<dbReference type="PANTHER" id="PTHR48079">
    <property type="entry name" value="PROTEIN YEEZ"/>
    <property type="match status" value="1"/>
</dbReference>
<name>A0ABR1NSA3_DIAER</name>
<dbReference type="PANTHER" id="PTHR48079:SF8">
    <property type="entry name" value="NAD(P)-BINDING DOMAIN-CONTAINING PROTEIN"/>
    <property type="match status" value="1"/>
</dbReference>
<dbReference type="InterPro" id="IPR036291">
    <property type="entry name" value="NAD(P)-bd_dom_sf"/>
</dbReference>
<evidence type="ECO:0000313" key="3">
    <source>
        <dbReference type="Proteomes" id="UP001430848"/>
    </source>
</evidence>
<organism evidence="2 3">
    <name type="scientific">Diaporthe eres</name>
    <name type="common">Phomopsis oblonga</name>
    <dbReference type="NCBI Taxonomy" id="83184"/>
    <lineage>
        <taxon>Eukaryota</taxon>
        <taxon>Fungi</taxon>
        <taxon>Dikarya</taxon>
        <taxon>Ascomycota</taxon>
        <taxon>Pezizomycotina</taxon>
        <taxon>Sordariomycetes</taxon>
        <taxon>Sordariomycetidae</taxon>
        <taxon>Diaporthales</taxon>
        <taxon>Diaporthaceae</taxon>
        <taxon>Diaporthe</taxon>
        <taxon>Diaporthe eres species complex</taxon>
    </lineage>
</organism>
<dbReference type="InterPro" id="IPR051783">
    <property type="entry name" value="NAD(P)-dependent_oxidoreduct"/>
</dbReference>
<dbReference type="SUPFAM" id="SSF51735">
    <property type="entry name" value="NAD(P)-binding Rossmann-fold domains"/>
    <property type="match status" value="1"/>
</dbReference>
<proteinExistence type="predicted"/>
<reference evidence="2 3" key="1">
    <citation type="submission" date="2024-02" db="EMBL/GenBank/DDBJ databases">
        <title>De novo assembly and annotation of 12 fungi associated with fruit tree decline syndrome in Ontario, Canada.</title>
        <authorList>
            <person name="Sulman M."/>
            <person name="Ellouze W."/>
            <person name="Ilyukhin E."/>
        </authorList>
    </citation>
    <scope>NUCLEOTIDE SEQUENCE [LARGE SCALE GENOMIC DNA]</scope>
    <source>
        <strain evidence="2 3">M169</strain>
    </source>
</reference>
<protein>
    <recommendedName>
        <fullName evidence="1">NAD(P)-binding domain-containing protein</fullName>
    </recommendedName>
</protein>
<gene>
    <name evidence="2" type="ORF">SLS63_012034</name>
</gene>
<dbReference type="InterPro" id="IPR016040">
    <property type="entry name" value="NAD(P)-bd_dom"/>
</dbReference>
<keyword evidence="3" id="KW-1185">Reference proteome</keyword>
<sequence>MKVFLTGATGYIGGDALASITSQFPAASITALVRDTAKAKPITDKYPHVQLQKGDLDSADVIEAAVRETDVVISMYAANGKHIGVVHTIANGIRKASRTSPVSWIQISGASVLSTPDVVHKRFGEASGHKYNDYGNVSEIVDLIEKSPARAVDQAMLSIARELGSRVRTAILFPPIIYGLGRGQGNQNSIQIPGLCKVAIEQKSAVYVGPGAATWGNVHIADLSSLITTIVGKGQDKDSDPELWNEHGLYFVQTGEMSWKRIAEIVSQTAQKAQIQAPPKSIDAQEADKTFPHGSILFGTNAACTPDRAGKLLGYSASQHGLEKEIPESFQRELDAQRA</sequence>
<accession>A0ABR1NSA3</accession>
<dbReference type="Pfam" id="PF13460">
    <property type="entry name" value="NAD_binding_10"/>
    <property type="match status" value="1"/>
</dbReference>
<evidence type="ECO:0000313" key="2">
    <source>
        <dbReference type="EMBL" id="KAK7713652.1"/>
    </source>
</evidence>
<dbReference type="Gene3D" id="3.40.50.720">
    <property type="entry name" value="NAD(P)-binding Rossmann-like Domain"/>
    <property type="match status" value="1"/>
</dbReference>
<evidence type="ECO:0000259" key="1">
    <source>
        <dbReference type="Pfam" id="PF13460"/>
    </source>
</evidence>
<feature type="domain" description="NAD(P)-binding" evidence="1">
    <location>
        <begin position="7"/>
        <end position="134"/>
    </location>
</feature>
<dbReference type="Proteomes" id="UP001430848">
    <property type="component" value="Unassembled WGS sequence"/>
</dbReference>
<dbReference type="EMBL" id="JAKNSF020000125">
    <property type="protein sequence ID" value="KAK7713652.1"/>
    <property type="molecule type" value="Genomic_DNA"/>
</dbReference>
<comment type="caution">
    <text evidence="2">The sequence shown here is derived from an EMBL/GenBank/DDBJ whole genome shotgun (WGS) entry which is preliminary data.</text>
</comment>